<dbReference type="InterPro" id="IPR007374">
    <property type="entry name" value="ASCH_domain"/>
</dbReference>
<dbReference type="Gene3D" id="3.10.400.10">
    <property type="entry name" value="Sulfate adenylyltransferase"/>
    <property type="match status" value="1"/>
</dbReference>
<dbReference type="Proteomes" id="UP000634668">
    <property type="component" value="Unassembled WGS sequence"/>
</dbReference>
<feature type="domain" description="ASCH" evidence="1">
    <location>
        <begin position="29"/>
        <end position="150"/>
    </location>
</feature>
<dbReference type="PANTHER" id="PTHR39203">
    <property type="entry name" value="CYTOPLASMIC PROTEIN-RELATED"/>
    <property type="match status" value="1"/>
</dbReference>
<dbReference type="Pfam" id="PF04266">
    <property type="entry name" value="ASCH"/>
    <property type="match status" value="1"/>
</dbReference>
<accession>A0A918MMR0</accession>
<proteinExistence type="predicted"/>
<dbReference type="InterPro" id="IPR009326">
    <property type="entry name" value="DUF984"/>
</dbReference>
<dbReference type="AlphaFoldDB" id="A0A918MMR0"/>
<sequence length="151" mass="17447">MENRSAKHMWGDFLEAHPEFASTKDPDTIQFFENENDADRHSQLALNRTKTATSFSLLGIQHRKESLPKIGSFLIIVDGRGNAQCVVRILSSALKPWFSITEEYSRRDGFDNLTQWKNTYWDYFSKQLSPFGRTPQESMIVICVSFEKVYG</sequence>
<name>A0A918MMR0_9FLAO</name>
<reference evidence="2" key="1">
    <citation type="journal article" date="2014" name="Int. J. Syst. Evol. Microbiol.">
        <title>Complete genome sequence of Corynebacterium casei LMG S-19264T (=DSM 44701T), isolated from a smear-ripened cheese.</title>
        <authorList>
            <consortium name="US DOE Joint Genome Institute (JGI-PGF)"/>
            <person name="Walter F."/>
            <person name="Albersmeier A."/>
            <person name="Kalinowski J."/>
            <person name="Ruckert C."/>
        </authorList>
    </citation>
    <scope>NUCLEOTIDE SEQUENCE</scope>
    <source>
        <strain evidence="2">KCTC 12113</strain>
    </source>
</reference>
<evidence type="ECO:0000313" key="2">
    <source>
        <dbReference type="EMBL" id="GGW37866.1"/>
    </source>
</evidence>
<dbReference type="SUPFAM" id="SSF88697">
    <property type="entry name" value="PUA domain-like"/>
    <property type="match status" value="1"/>
</dbReference>
<keyword evidence="3" id="KW-1185">Reference proteome</keyword>
<organism evidence="2 3">
    <name type="scientific">Arenibacter certesii</name>
    <dbReference type="NCBI Taxonomy" id="228955"/>
    <lineage>
        <taxon>Bacteria</taxon>
        <taxon>Pseudomonadati</taxon>
        <taxon>Bacteroidota</taxon>
        <taxon>Flavobacteriia</taxon>
        <taxon>Flavobacteriales</taxon>
        <taxon>Flavobacteriaceae</taxon>
        <taxon>Arenibacter</taxon>
    </lineage>
</organism>
<gene>
    <name evidence="2" type="ORF">GCM10007383_23350</name>
</gene>
<dbReference type="RefSeq" id="WP_026813429.1">
    <property type="nucleotide sequence ID" value="NZ_BMWP01000015.1"/>
</dbReference>
<comment type="caution">
    <text evidence="2">The sequence shown here is derived from an EMBL/GenBank/DDBJ whole genome shotgun (WGS) entry which is preliminary data.</text>
</comment>
<dbReference type="EMBL" id="BMWP01000015">
    <property type="protein sequence ID" value="GGW37866.1"/>
    <property type="molecule type" value="Genomic_DNA"/>
</dbReference>
<evidence type="ECO:0000259" key="1">
    <source>
        <dbReference type="SMART" id="SM01022"/>
    </source>
</evidence>
<protein>
    <recommendedName>
        <fullName evidence="1">ASCH domain-containing protein</fullName>
    </recommendedName>
</protein>
<dbReference type="SMART" id="SM01022">
    <property type="entry name" value="ASCH"/>
    <property type="match status" value="1"/>
</dbReference>
<reference evidence="2" key="2">
    <citation type="submission" date="2020-09" db="EMBL/GenBank/DDBJ databases">
        <authorList>
            <person name="Sun Q."/>
            <person name="Kim S."/>
        </authorList>
    </citation>
    <scope>NUCLEOTIDE SEQUENCE</scope>
    <source>
        <strain evidence="2">KCTC 12113</strain>
    </source>
</reference>
<dbReference type="InterPro" id="IPR015947">
    <property type="entry name" value="PUA-like_sf"/>
</dbReference>
<evidence type="ECO:0000313" key="3">
    <source>
        <dbReference type="Proteomes" id="UP000634668"/>
    </source>
</evidence>
<dbReference type="PANTHER" id="PTHR39203:SF1">
    <property type="entry name" value="CYTOPLASMIC PROTEIN"/>
    <property type="match status" value="1"/>
</dbReference>